<accession>A0A2A4JJW3</accession>
<dbReference type="STRING" id="7102.A0A2A4JJW3"/>
<name>A0A2A4JJW3_HELVI</name>
<dbReference type="AlphaFoldDB" id="A0A2A4JJW3"/>
<comment type="caution">
    <text evidence="1">The sequence shown here is derived from an EMBL/GenBank/DDBJ whole genome shotgun (WGS) entry which is preliminary data.</text>
</comment>
<dbReference type="EMBL" id="NWSH01001319">
    <property type="protein sequence ID" value="PCG71713.1"/>
    <property type="molecule type" value="Genomic_DNA"/>
</dbReference>
<organism evidence="1">
    <name type="scientific">Heliothis virescens</name>
    <name type="common">Tobacco budworm moth</name>
    <dbReference type="NCBI Taxonomy" id="7102"/>
    <lineage>
        <taxon>Eukaryota</taxon>
        <taxon>Metazoa</taxon>
        <taxon>Ecdysozoa</taxon>
        <taxon>Arthropoda</taxon>
        <taxon>Hexapoda</taxon>
        <taxon>Insecta</taxon>
        <taxon>Pterygota</taxon>
        <taxon>Neoptera</taxon>
        <taxon>Endopterygota</taxon>
        <taxon>Lepidoptera</taxon>
        <taxon>Glossata</taxon>
        <taxon>Ditrysia</taxon>
        <taxon>Noctuoidea</taxon>
        <taxon>Noctuidae</taxon>
        <taxon>Heliothinae</taxon>
        <taxon>Heliothis</taxon>
    </lineage>
</organism>
<protein>
    <submittedName>
        <fullName evidence="1">Uncharacterized protein</fullName>
    </submittedName>
</protein>
<gene>
    <name evidence="1" type="ORF">B5V51_1569</name>
</gene>
<evidence type="ECO:0000313" key="1">
    <source>
        <dbReference type="EMBL" id="PCG71713.1"/>
    </source>
</evidence>
<reference evidence="1" key="1">
    <citation type="submission" date="2017-09" db="EMBL/GenBank/DDBJ databases">
        <title>Contemporary evolution of a Lepidopteran species, Heliothis virescens, in response to modern agricultural practices.</title>
        <authorList>
            <person name="Fritz M.L."/>
            <person name="Deyonke A.M."/>
            <person name="Papanicolaou A."/>
            <person name="Micinski S."/>
            <person name="Westbrook J."/>
            <person name="Gould F."/>
        </authorList>
    </citation>
    <scope>NUCLEOTIDE SEQUENCE [LARGE SCALE GENOMIC DNA]</scope>
    <source>
        <strain evidence="1">HvINT-</strain>
        <tissue evidence="1">Whole body</tissue>
    </source>
</reference>
<sequence>MATEEDIDTLKLYWDHFFKAETGTYEKSTWLDLFLAEFLIRVNDGANPKELIKFCPVSGVVTLVGCELLCGIHRVTSSINTHYSVPLPDAALPHLDTRDEAQCTEQKPEEQKVGPTSLFTRINMQSSEQILRKYLLGGVAWRCLVLLKALGVEVATLGGNSHCHSDHYTRVSAIYCLYHVEMVILLNK</sequence>
<dbReference type="EMBL" id="NWSH01001319">
    <property type="protein sequence ID" value="PCG71712.1"/>
    <property type="molecule type" value="Genomic_DNA"/>
</dbReference>
<proteinExistence type="predicted"/>